<dbReference type="PANTHER" id="PTHR37296:SF1">
    <property type="entry name" value="CONSERVED VIRULENCE FACTOR B"/>
    <property type="match status" value="1"/>
</dbReference>
<feature type="domain" description="S1 motif" evidence="2">
    <location>
        <begin position="146"/>
        <end position="209"/>
    </location>
</feature>
<proteinExistence type="inferred from homology"/>
<dbReference type="SMART" id="SM00316">
    <property type="entry name" value="S1"/>
    <property type="match status" value="3"/>
</dbReference>
<organism evidence="3 4">
    <name type="scientific">Candidatus Clostridium stratigraminis</name>
    <dbReference type="NCBI Taxonomy" id="3381661"/>
    <lineage>
        <taxon>Bacteria</taxon>
        <taxon>Bacillati</taxon>
        <taxon>Bacillota</taxon>
        <taxon>Clostridia</taxon>
        <taxon>Eubacteriales</taxon>
        <taxon>Clostridiaceae</taxon>
        <taxon>Clostridium</taxon>
    </lineage>
</organism>
<accession>A0ABW8T1D3</accession>
<dbReference type="Pfam" id="PF13509">
    <property type="entry name" value="S1_2"/>
    <property type="match status" value="2"/>
</dbReference>
<comment type="similarity">
    <text evidence="1">Belongs to the CvfB family.</text>
</comment>
<feature type="domain" description="S1 motif" evidence="2">
    <location>
        <begin position="73"/>
        <end position="134"/>
    </location>
</feature>
<evidence type="ECO:0000313" key="4">
    <source>
        <dbReference type="Proteomes" id="UP001623591"/>
    </source>
</evidence>
<dbReference type="Gene3D" id="1.10.10.10">
    <property type="entry name" value="Winged helix-like DNA-binding domain superfamily/Winged helix DNA-binding domain"/>
    <property type="match status" value="1"/>
</dbReference>
<dbReference type="InterPro" id="IPR039566">
    <property type="entry name" value="CvfB_S1_st"/>
</dbReference>
<dbReference type="Gene3D" id="2.40.50.140">
    <property type="entry name" value="Nucleic acid-binding proteins"/>
    <property type="match status" value="2"/>
</dbReference>
<feature type="domain" description="S1 motif" evidence="2">
    <location>
        <begin position="3"/>
        <end position="68"/>
    </location>
</feature>
<reference evidence="3 4" key="1">
    <citation type="submission" date="2024-11" db="EMBL/GenBank/DDBJ databases">
        <authorList>
            <person name="Heng Y.C."/>
            <person name="Lim A.C.H."/>
            <person name="Lee J.K.Y."/>
            <person name="Kittelmann S."/>
        </authorList>
    </citation>
    <scope>NUCLEOTIDE SEQUENCE [LARGE SCALE GENOMIC DNA]</scope>
    <source>
        <strain evidence="3 4">WILCCON 0185</strain>
    </source>
</reference>
<dbReference type="EMBL" id="JBJHZZ010000001">
    <property type="protein sequence ID" value="MFL0246205.1"/>
    <property type="molecule type" value="Genomic_DNA"/>
</dbReference>
<dbReference type="SUPFAM" id="SSF50249">
    <property type="entry name" value="Nucleic acid-binding proteins"/>
    <property type="match status" value="1"/>
</dbReference>
<dbReference type="InterPro" id="IPR014464">
    <property type="entry name" value="CvfB_fam"/>
</dbReference>
<name>A0ABW8T1D3_9CLOT</name>
<dbReference type="InterPro" id="IPR003029">
    <property type="entry name" value="S1_domain"/>
</dbReference>
<dbReference type="RefSeq" id="WP_406768656.1">
    <property type="nucleotide sequence ID" value="NZ_JBJHZZ010000001.1"/>
</dbReference>
<dbReference type="PIRSF" id="PIRSF012524">
    <property type="entry name" value="YitL_S1"/>
    <property type="match status" value="1"/>
</dbReference>
<dbReference type="Proteomes" id="UP001623591">
    <property type="component" value="Unassembled WGS sequence"/>
</dbReference>
<dbReference type="InterPro" id="IPR012340">
    <property type="entry name" value="NA-bd_OB-fold"/>
</dbReference>
<keyword evidence="4" id="KW-1185">Reference proteome</keyword>
<protein>
    <submittedName>
        <fullName evidence="3">S1 RNA-binding domain-containing protein</fullName>
    </submittedName>
</protein>
<dbReference type="InterPro" id="IPR036388">
    <property type="entry name" value="WH-like_DNA-bd_sf"/>
</dbReference>
<evidence type="ECO:0000259" key="2">
    <source>
        <dbReference type="SMART" id="SM00316"/>
    </source>
</evidence>
<comment type="caution">
    <text evidence="3">The sequence shown here is derived from an EMBL/GenBank/DDBJ whole genome shotgun (WGS) entry which is preliminary data.</text>
</comment>
<evidence type="ECO:0000256" key="1">
    <source>
        <dbReference type="PIRNR" id="PIRNR012524"/>
    </source>
</evidence>
<dbReference type="PANTHER" id="PTHR37296">
    <property type="entry name" value="CONSERVED VIRULENCE FACTOR B"/>
    <property type="match status" value="1"/>
</dbReference>
<dbReference type="Pfam" id="PF17783">
    <property type="entry name" value="WHD_CvfB"/>
    <property type="match status" value="1"/>
</dbReference>
<evidence type="ECO:0000313" key="3">
    <source>
        <dbReference type="EMBL" id="MFL0246205.1"/>
    </source>
</evidence>
<sequence length="281" mass="32015">MINIGSYNKLKILRQTEFGYFLDGGTGKTADDILLPNNNILDEKINIDDEIEVFIYRDTKDRPVATLKKPLAKVGDIAYLKVVSNTGIGSFIDFGLEKDILVPKKEKLYGLENNRFYLFYIYLDKTGRIAATTNIDKYLIENNIYKQNDTVTGIVYDFQTNHSAMIAVDNKYRGVILHNEYFTDLHHGDVLELTVNKIYEDGKLGLTPRKSAKTEVTILQENILNYLKASSGFMTFNDKTSPEEIYKTFHISKNYFKQALGGLMKKGLITQDEKGTSLKTK</sequence>
<dbReference type="InterPro" id="IPR040764">
    <property type="entry name" value="CvfB_WH"/>
</dbReference>
<gene>
    <name evidence="3" type="ORF">ACJDUG_04325</name>
</gene>